<protein>
    <submittedName>
        <fullName evidence="1">DUF2927 domain-containing protein</fullName>
    </submittedName>
</protein>
<dbReference type="RefSeq" id="WP_127124265.1">
    <property type="nucleotide sequence ID" value="NZ_BHXQ01000008.1"/>
</dbReference>
<proteinExistence type="predicted"/>
<sequence length="255" mass="29378">MIKKTHSTMPNKKKKLICVINKRLIYVFVTSLFITSCSKEDQAISPRLNTSNESVINYFKEIALGFEFGDASKITRRWEGNMKIFIGGHPKTELLTETNRIVDEINELSSTEFKIEIVDDTLQSNFYIYFGSGSSYANIFPSLSSLVISNFGLFYIFWDNSNVLFKGYMYIDINRATLIEQKHLLREELTQSLGLAKDSELYPESIFQSSFSTKTTDYAPIDRDLIRLLYHPKMKVGLNQNEVDNLLRDILLAEQ</sequence>
<comment type="caution">
    <text evidence="1">The sequence shown here is derived from an EMBL/GenBank/DDBJ whole genome shotgun (WGS) entry which is preliminary data.</text>
</comment>
<dbReference type="OrthoDB" id="1160215at2"/>
<dbReference type="Proteomes" id="UP000288227">
    <property type="component" value="Unassembled WGS sequence"/>
</dbReference>
<evidence type="ECO:0000313" key="2">
    <source>
        <dbReference type="Proteomes" id="UP000288227"/>
    </source>
</evidence>
<gene>
    <name evidence="1" type="ORF">SanaruYs_38650</name>
</gene>
<evidence type="ECO:0000313" key="1">
    <source>
        <dbReference type="EMBL" id="GCC53620.1"/>
    </source>
</evidence>
<dbReference type="EMBL" id="BHXQ01000008">
    <property type="protein sequence ID" value="GCC53620.1"/>
    <property type="molecule type" value="Genomic_DNA"/>
</dbReference>
<reference evidence="1 2" key="1">
    <citation type="submission" date="2018-11" db="EMBL/GenBank/DDBJ databases">
        <title>Chryseotalea sanarue gen. nov., sp., nov., a member of the family Cytophagaceae, isolated from a brackish lake in Hamamatsu Japan.</title>
        <authorList>
            <person name="Maejima Y."/>
            <person name="Iino T."/>
            <person name="Muraguchi Y."/>
            <person name="Fukuda K."/>
            <person name="Ohkuma M."/>
            <person name="Moriuchi R."/>
            <person name="Dohra H."/>
            <person name="Kimbara K."/>
            <person name="Shintani M."/>
        </authorList>
    </citation>
    <scope>NUCLEOTIDE SEQUENCE [LARGE SCALE GENOMIC DNA]</scope>
    <source>
        <strain evidence="1 2">Ys</strain>
    </source>
</reference>
<accession>A0A401UFJ4</accession>
<keyword evidence="2" id="KW-1185">Reference proteome</keyword>
<organism evidence="1 2">
    <name type="scientific">Chryseotalea sanaruensis</name>
    <dbReference type="NCBI Taxonomy" id="2482724"/>
    <lineage>
        <taxon>Bacteria</taxon>
        <taxon>Pseudomonadati</taxon>
        <taxon>Bacteroidota</taxon>
        <taxon>Cytophagia</taxon>
        <taxon>Cytophagales</taxon>
        <taxon>Chryseotaleaceae</taxon>
        <taxon>Chryseotalea</taxon>
    </lineage>
</organism>
<dbReference type="InterPro" id="IPR021323">
    <property type="entry name" value="DUF2927"/>
</dbReference>
<dbReference type="AlphaFoldDB" id="A0A401UFJ4"/>
<dbReference type="Pfam" id="PF11150">
    <property type="entry name" value="DUF2927"/>
    <property type="match status" value="1"/>
</dbReference>
<name>A0A401UFJ4_9BACT</name>